<keyword evidence="2 5" id="KW-0812">Transmembrane</keyword>
<reference evidence="7 8" key="1">
    <citation type="journal article" date="2016" name="Mol. Biol. Evol.">
        <title>Comparative Genomics of Early-Diverging Mushroom-Forming Fungi Provides Insights into the Origins of Lignocellulose Decay Capabilities.</title>
        <authorList>
            <person name="Nagy L.G."/>
            <person name="Riley R."/>
            <person name="Tritt A."/>
            <person name="Adam C."/>
            <person name="Daum C."/>
            <person name="Floudas D."/>
            <person name="Sun H."/>
            <person name="Yadav J.S."/>
            <person name="Pangilinan J."/>
            <person name="Larsson K.H."/>
            <person name="Matsuura K."/>
            <person name="Barry K."/>
            <person name="Labutti K."/>
            <person name="Kuo R."/>
            <person name="Ohm R.A."/>
            <person name="Bhattacharya S.S."/>
            <person name="Shirouzu T."/>
            <person name="Yoshinaga Y."/>
            <person name="Martin F.M."/>
            <person name="Grigoriev I.V."/>
            <person name="Hibbett D.S."/>
        </authorList>
    </citation>
    <scope>NUCLEOTIDE SEQUENCE [LARGE SCALE GENOMIC DNA]</scope>
    <source>
        <strain evidence="7 8">TUFC12733</strain>
    </source>
</reference>
<organism evidence="7 8">
    <name type="scientific">Calocera viscosa (strain TUFC12733)</name>
    <dbReference type="NCBI Taxonomy" id="1330018"/>
    <lineage>
        <taxon>Eukaryota</taxon>
        <taxon>Fungi</taxon>
        <taxon>Dikarya</taxon>
        <taxon>Basidiomycota</taxon>
        <taxon>Agaricomycotina</taxon>
        <taxon>Dacrymycetes</taxon>
        <taxon>Dacrymycetales</taxon>
        <taxon>Dacrymycetaceae</taxon>
        <taxon>Calocera</taxon>
    </lineage>
</organism>
<evidence type="ECO:0000313" key="7">
    <source>
        <dbReference type="EMBL" id="KZO96085.1"/>
    </source>
</evidence>
<dbReference type="AlphaFoldDB" id="A0A167LW05"/>
<dbReference type="Proteomes" id="UP000076738">
    <property type="component" value="Unassembled WGS sequence"/>
</dbReference>
<evidence type="ECO:0000259" key="6">
    <source>
        <dbReference type="PROSITE" id="PS50850"/>
    </source>
</evidence>
<feature type="transmembrane region" description="Helical" evidence="5">
    <location>
        <begin position="427"/>
        <end position="447"/>
    </location>
</feature>
<protein>
    <submittedName>
        <fullName evidence="7">MFS general substrate transporter</fullName>
    </submittedName>
</protein>
<evidence type="ECO:0000256" key="3">
    <source>
        <dbReference type="ARBA" id="ARBA00022989"/>
    </source>
</evidence>
<feature type="transmembrane region" description="Helical" evidence="5">
    <location>
        <begin position="521"/>
        <end position="542"/>
    </location>
</feature>
<dbReference type="PANTHER" id="PTHR23502:SF20">
    <property type="entry name" value="TRANSPORTER, PUTATIVE (AFU_ORTHOLOGUE AFUA_6G13880)-RELATED"/>
    <property type="match status" value="1"/>
</dbReference>
<feature type="transmembrane region" description="Helical" evidence="5">
    <location>
        <begin position="178"/>
        <end position="201"/>
    </location>
</feature>
<sequence length="563" mass="61399">MGFGVLEDKHLEHVPGTSFINDTKPLHIHGAEAGAPQDIIVDTGRLKHATGRNSHIILVPQPSDDPNDPLNWPRWKKELLFWPMIFAAGLVGAIGPLLTPGFVQLSVEFGVSVDKVASSLNGALVAAIGCGMLPMASLAQKYGRRPMFMLAALLLFVTCIWAGATPTSNFASITAARVIQGIAMTPLEALVTATIGDIFFVHERGFRVAVWGFAILGGINLAPIVNGPIIQDKGWQWCFWVIGILFGISLIITFFTFPETAYKREEKFDIDGGSHDNLAALAIEENAEAEAEKAEIQHDESVKIPSRTFPPRRTVWQDLRIFSGTHDPTPLWKLVARPIPCFCSPVVLWATLAYGLLTVWLVVLSVTVSVIFGMPPYNFNSTQVGLVSIGPLIGSLLAAIIAGPIVDWCATGLAKRNNGVYEPEFRLFLCLPMLILEVLGYAVWGGVQAKGGPWIGPVLLYSIIDFGQGLGSTAVIAYVIDAHRGTVPEAFAVLSLIKNLVAFGFTYFVNSWIEEAGMLNTFGTLAGLTAVCVLPTIPMYIYGKRVRSWLHRHQHFFLSEQLR</sequence>
<keyword evidence="3 5" id="KW-1133">Transmembrane helix</keyword>
<evidence type="ECO:0000256" key="2">
    <source>
        <dbReference type="ARBA" id="ARBA00022692"/>
    </source>
</evidence>
<dbReference type="EMBL" id="KV417286">
    <property type="protein sequence ID" value="KZO96085.1"/>
    <property type="molecule type" value="Genomic_DNA"/>
</dbReference>
<evidence type="ECO:0000256" key="4">
    <source>
        <dbReference type="ARBA" id="ARBA00023136"/>
    </source>
</evidence>
<gene>
    <name evidence="7" type="ORF">CALVIDRAFT_549857</name>
</gene>
<dbReference type="STRING" id="1330018.A0A167LW05"/>
<feature type="transmembrane region" description="Helical" evidence="5">
    <location>
        <begin position="346"/>
        <end position="372"/>
    </location>
</feature>
<feature type="transmembrane region" description="Helical" evidence="5">
    <location>
        <begin position="148"/>
        <end position="166"/>
    </location>
</feature>
<keyword evidence="4 5" id="KW-0472">Membrane</keyword>
<feature type="transmembrane region" description="Helical" evidence="5">
    <location>
        <begin position="79"/>
        <end position="98"/>
    </location>
</feature>
<dbReference type="Pfam" id="PF07690">
    <property type="entry name" value="MFS_1"/>
    <property type="match status" value="1"/>
</dbReference>
<feature type="transmembrane region" description="Helical" evidence="5">
    <location>
        <begin position="208"/>
        <end position="225"/>
    </location>
</feature>
<feature type="domain" description="Major facilitator superfamily (MFS) profile" evidence="6">
    <location>
        <begin position="80"/>
        <end position="547"/>
    </location>
</feature>
<dbReference type="Gene3D" id="1.20.1250.20">
    <property type="entry name" value="MFS general substrate transporter like domains"/>
    <property type="match status" value="1"/>
</dbReference>
<dbReference type="GO" id="GO:0022857">
    <property type="term" value="F:transmembrane transporter activity"/>
    <property type="evidence" value="ECO:0007669"/>
    <property type="project" value="InterPro"/>
</dbReference>
<dbReference type="SUPFAM" id="SSF103473">
    <property type="entry name" value="MFS general substrate transporter"/>
    <property type="match status" value="1"/>
</dbReference>
<accession>A0A167LW05</accession>
<feature type="transmembrane region" description="Helical" evidence="5">
    <location>
        <begin position="491"/>
        <end position="509"/>
    </location>
</feature>
<feature type="transmembrane region" description="Helical" evidence="5">
    <location>
        <begin position="459"/>
        <end position="479"/>
    </location>
</feature>
<comment type="subcellular location">
    <subcellularLocation>
        <location evidence="1">Membrane</location>
        <topology evidence="1">Multi-pass membrane protein</topology>
    </subcellularLocation>
</comment>
<feature type="transmembrane region" description="Helical" evidence="5">
    <location>
        <begin position="384"/>
        <end position="406"/>
    </location>
</feature>
<dbReference type="InterPro" id="IPR020846">
    <property type="entry name" value="MFS_dom"/>
</dbReference>
<dbReference type="GO" id="GO:0005886">
    <property type="term" value="C:plasma membrane"/>
    <property type="evidence" value="ECO:0007669"/>
    <property type="project" value="TreeGrafter"/>
</dbReference>
<keyword evidence="8" id="KW-1185">Reference proteome</keyword>
<dbReference type="PROSITE" id="PS50850">
    <property type="entry name" value="MFS"/>
    <property type="match status" value="1"/>
</dbReference>
<evidence type="ECO:0000256" key="5">
    <source>
        <dbReference type="SAM" id="Phobius"/>
    </source>
</evidence>
<feature type="transmembrane region" description="Helical" evidence="5">
    <location>
        <begin position="237"/>
        <end position="257"/>
    </location>
</feature>
<dbReference type="InterPro" id="IPR011701">
    <property type="entry name" value="MFS"/>
</dbReference>
<evidence type="ECO:0000313" key="8">
    <source>
        <dbReference type="Proteomes" id="UP000076738"/>
    </source>
</evidence>
<dbReference type="OrthoDB" id="5215911at2759"/>
<dbReference type="PANTHER" id="PTHR23502">
    <property type="entry name" value="MAJOR FACILITATOR SUPERFAMILY"/>
    <property type="match status" value="1"/>
</dbReference>
<evidence type="ECO:0000256" key="1">
    <source>
        <dbReference type="ARBA" id="ARBA00004141"/>
    </source>
</evidence>
<name>A0A167LW05_CALVF</name>
<proteinExistence type="predicted"/>
<dbReference type="InterPro" id="IPR036259">
    <property type="entry name" value="MFS_trans_sf"/>
</dbReference>
<feature type="transmembrane region" description="Helical" evidence="5">
    <location>
        <begin position="118"/>
        <end position="136"/>
    </location>
</feature>